<evidence type="ECO:0000313" key="3">
    <source>
        <dbReference type="Proteomes" id="UP000184485"/>
    </source>
</evidence>
<reference evidence="2 3" key="1">
    <citation type="submission" date="2016-11" db="EMBL/GenBank/DDBJ databases">
        <authorList>
            <person name="Jaros S."/>
            <person name="Januszkiewicz K."/>
            <person name="Wedrychowicz H."/>
        </authorList>
    </citation>
    <scope>NUCLEOTIDE SEQUENCE [LARGE SCALE GENOMIC DNA]</scope>
    <source>
        <strain evidence="2 3">DSM 19436</strain>
    </source>
</reference>
<dbReference type="RefSeq" id="WP_073052538.1">
    <property type="nucleotide sequence ID" value="NZ_FQUP01000001.1"/>
</dbReference>
<dbReference type="EMBL" id="FQUP01000001">
    <property type="protein sequence ID" value="SHF27349.1"/>
    <property type="molecule type" value="Genomic_DNA"/>
</dbReference>
<evidence type="ECO:0000313" key="2">
    <source>
        <dbReference type="EMBL" id="SHF27349.1"/>
    </source>
</evidence>
<keyword evidence="1" id="KW-0472">Membrane</keyword>
<accession>A0A1M5AAP8</accession>
<keyword evidence="1" id="KW-1133">Transmembrane helix</keyword>
<sequence>MSDLHETLQTLLLRGAILVLFGLIAWAGSVVAIGLAVGAARAMVSLPALDWANENAAILALFLTTFGYAMLLVRPVANEH</sequence>
<gene>
    <name evidence="2" type="ORF">SAMN02745157_2070</name>
</gene>
<evidence type="ECO:0000256" key="1">
    <source>
        <dbReference type="SAM" id="Phobius"/>
    </source>
</evidence>
<proteinExistence type="predicted"/>
<keyword evidence="3" id="KW-1185">Reference proteome</keyword>
<feature type="transmembrane region" description="Helical" evidence="1">
    <location>
        <begin position="57"/>
        <end position="77"/>
    </location>
</feature>
<feature type="transmembrane region" description="Helical" evidence="1">
    <location>
        <begin position="12"/>
        <end position="37"/>
    </location>
</feature>
<keyword evidence="1" id="KW-0812">Transmembrane</keyword>
<protein>
    <submittedName>
        <fullName evidence="2">Uncharacterized protein</fullName>
    </submittedName>
</protein>
<dbReference type="Proteomes" id="UP000184485">
    <property type="component" value="Unassembled WGS sequence"/>
</dbReference>
<organism evidence="2 3">
    <name type="scientific">Kaistia soli DSM 19436</name>
    <dbReference type="NCBI Taxonomy" id="1122133"/>
    <lineage>
        <taxon>Bacteria</taxon>
        <taxon>Pseudomonadati</taxon>
        <taxon>Pseudomonadota</taxon>
        <taxon>Alphaproteobacteria</taxon>
        <taxon>Hyphomicrobiales</taxon>
        <taxon>Kaistiaceae</taxon>
        <taxon>Kaistia</taxon>
    </lineage>
</organism>
<dbReference type="AlphaFoldDB" id="A0A1M5AAP8"/>
<name>A0A1M5AAP8_9HYPH</name>